<gene>
    <name evidence="13" type="ORF">OLC1_LOCUS412</name>
</gene>
<feature type="region of interest" description="Disordered" evidence="9">
    <location>
        <begin position="735"/>
        <end position="773"/>
    </location>
</feature>
<dbReference type="GO" id="GO:0000785">
    <property type="term" value="C:chromatin"/>
    <property type="evidence" value="ECO:0007669"/>
    <property type="project" value="TreeGrafter"/>
</dbReference>
<feature type="domain" description="JmjC" evidence="11">
    <location>
        <begin position="779"/>
        <end position="1031"/>
    </location>
</feature>
<dbReference type="Gene3D" id="2.60.120.650">
    <property type="entry name" value="Cupin"/>
    <property type="match status" value="2"/>
</dbReference>
<keyword evidence="14" id="KW-1185">Reference proteome</keyword>
<keyword evidence="4" id="KW-0805">Transcription regulation</keyword>
<dbReference type="InterPro" id="IPR045109">
    <property type="entry name" value="LSDs-like"/>
</dbReference>
<comment type="subcellular location">
    <subcellularLocation>
        <location evidence="1">Nucleus</location>
    </subcellularLocation>
</comment>
<dbReference type="PANTHER" id="PTHR12549:SF42">
    <property type="entry name" value="LYSINE-SPECIFIC DEMETHYLASE JMJ28"/>
    <property type="match status" value="1"/>
</dbReference>
<comment type="similarity">
    <text evidence="2">Belongs to the JARID1 histone demethylase family.</text>
</comment>
<keyword evidence="3" id="KW-0479">Metal-binding</keyword>
<dbReference type="PROSITE" id="PS50089">
    <property type="entry name" value="ZF_RING_2"/>
    <property type="match status" value="1"/>
</dbReference>
<feature type="compositionally biased region" description="Basic and acidic residues" evidence="9">
    <location>
        <begin position="735"/>
        <end position="746"/>
    </location>
</feature>
<dbReference type="GO" id="GO:0006357">
    <property type="term" value="P:regulation of transcription by RNA polymerase II"/>
    <property type="evidence" value="ECO:0007669"/>
    <property type="project" value="TreeGrafter"/>
</dbReference>
<dbReference type="InterPro" id="IPR014977">
    <property type="entry name" value="WRC_dom"/>
</dbReference>
<evidence type="ECO:0000259" key="10">
    <source>
        <dbReference type="PROSITE" id="PS50089"/>
    </source>
</evidence>
<protein>
    <submittedName>
        <fullName evidence="13">OLC1v1021776C4</fullName>
    </submittedName>
</protein>
<evidence type="ECO:0000256" key="6">
    <source>
        <dbReference type="ARBA" id="ARBA00023242"/>
    </source>
</evidence>
<keyword evidence="7" id="KW-0862">Zinc</keyword>
<dbReference type="EMBL" id="OX459118">
    <property type="protein sequence ID" value="CAI9087645.1"/>
    <property type="molecule type" value="Genomic_DNA"/>
</dbReference>
<dbReference type="SUPFAM" id="SSF51197">
    <property type="entry name" value="Clavaminate synthase-like"/>
    <property type="match status" value="1"/>
</dbReference>
<evidence type="ECO:0000256" key="1">
    <source>
        <dbReference type="ARBA" id="ARBA00004123"/>
    </source>
</evidence>
<evidence type="ECO:0000256" key="7">
    <source>
        <dbReference type="PROSITE-ProRule" id="PRU00175"/>
    </source>
</evidence>
<keyword evidence="5" id="KW-0804">Transcription</keyword>
<evidence type="ECO:0000313" key="14">
    <source>
        <dbReference type="Proteomes" id="UP001161247"/>
    </source>
</evidence>
<evidence type="ECO:0000313" key="13">
    <source>
        <dbReference type="EMBL" id="CAI9087645.1"/>
    </source>
</evidence>
<evidence type="ECO:0000256" key="2">
    <source>
        <dbReference type="ARBA" id="ARBA00006801"/>
    </source>
</evidence>
<dbReference type="GO" id="GO:0031490">
    <property type="term" value="F:chromatin DNA binding"/>
    <property type="evidence" value="ECO:0007669"/>
    <property type="project" value="TreeGrafter"/>
</dbReference>
<sequence length="1074" mass="122539">MPKKEEIPPDEFRCRRTDGRQWRCSRRVVDGKKLCHIHYLQGRRRQLRQKVPDSLKIERKSKKICKDGGKVRVSGILSSSRSSSSKIESAKKRKNLSEVLDEALRKMKLKRGDLHLELIRAFLKRQVEKKKMKNEEDTECAGETELTRELPNGVMAISQKNADNVDGFDGIDVKIGSNSVSKLRSVRNFRSKNIEPLPISTMQVLPSADYLRKLRKCHWCRRNAGVNLIKCLKCRKQFFCGDCIRERQFEKKEIKVGCPVCRGTCSCKICERKKSDDITKKESCRNKKKIEDIQLLHYFISMLFPVLKRINQDQKMELDMEATITGKIPSRVQMHQSELDYMKLCRCNNCKMSILDYHRCCAHCSYTLCLNCCWEFCRSHSNQKLKTKVGSVKENLLCTDGVRLKINQVRNPSRSPCEMGTFSPAMLQNLEARSDGNVSCPPVNFGGCAERNLDLRCIFPSSWMKELEAGAAGLIQNYDFPESSDLCSCHSSSEATDDDVESKKIRKVAMRVESSDNILYCPTLKDLNKESLGHFQQHWIKGHPIIVRNVIQGISASKWDPVLMFCTYLEKTCSESRNKKAAIKGRTCLDWCEVEISAKQIFMGSMSEDAHVNIRHQTLKIKSWLSSYLFQEQFPSHHAELMQALPLQDYVNPISGLLNVALKLPPEAPKREIGPCIHISCGSPEDFMRNDFLMKLCYDSNDVVNILAYATDVPISAEQLKNIKILMKKYKNRDCSHSSRKDKDQDCLQSSSNSTEVKGKSSLLGDESEESGLQDMMGERLSLPDGIAKVPFYSGHSIEGQMSFGKGELLPDSEDESDCDSDASMLCSGNIQGSEDSEDECFFKDLENSGPSSEKELTNVCGAQWDIFRRQDVPKLLEYLRRHSDELQAAHCNPTHVKHLEGNNFLNLIGRMLEQVVYCSCLCMLQVVHPILDQSFFLDAFHKLRLKEEFGKFVNFYFLLKLMDNSLHWIHLFLLSDVQPWTFEQHQGEAVMIPAGCPYQIRKLKSCVNIVVDFISPESAAECVRLSDEIRCLPLSHKAREKVLEVRKMTIRGISAAIEDIQKLMCKENDAKPV</sequence>
<proteinExistence type="inferred from homology"/>
<dbReference type="Pfam" id="PF02373">
    <property type="entry name" value="JmjC"/>
    <property type="match status" value="1"/>
</dbReference>
<evidence type="ECO:0000256" key="9">
    <source>
        <dbReference type="SAM" id="MobiDB-lite"/>
    </source>
</evidence>
<feature type="domain" description="RING-type" evidence="10">
    <location>
        <begin position="217"/>
        <end position="262"/>
    </location>
</feature>
<accession>A0AAV1BYN4</accession>
<dbReference type="Pfam" id="PF10497">
    <property type="entry name" value="zf-4CXXC_R1"/>
    <property type="match status" value="1"/>
</dbReference>
<dbReference type="PROSITE" id="PS51184">
    <property type="entry name" value="JMJC"/>
    <property type="match status" value="1"/>
</dbReference>
<name>A0AAV1BYN4_OLDCO</name>
<keyword evidence="6" id="KW-0539">Nucleus</keyword>
<evidence type="ECO:0000256" key="8">
    <source>
        <dbReference type="PROSITE-ProRule" id="PRU01002"/>
    </source>
</evidence>
<evidence type="ECO:0000256" key="4">
    <source>
        <dbReference type="ARBA" id="ARBA00023015"/>
    </source>
</evidence>
<organism evidence="13 14">
    <name type="scientific">Oldenlandia corymbosa var. corymbosa</name>
    <dbReference type="NCBI Taxonomy" id="529605"/>
    <lineage>
        <taxon>Eukaryota</taxon>
        <taxon>Viridiplantae</taxon>
        <taxon>Streptophyta</taxon>
        <taxon>Embryophyta</taxon>
        <taxon>Tracheophyta</taxon>
        <taxon>Spermatophyta</taxon>
        <taxon>Magnoliopsida</taxon>
        <taxon>eudicotyledons</taxon>
        <taxon>Gunneridae</taxon>
        <taxon>Pentapetalae</taxon>
        <taxon>asterids</taxon>
        <taxon>lamiids</taxon>
        <taxon>Gentianales</taxon>
        <taxon>Rubiaceae</taxon>
        <taxon>Rubioideae</taxon>
        <taxon>Spermacoceae</taxon>
        <taxon>Hedyotis-Oldenlandia complex</taxon>
        <taxon>Oldenlandia</taxon>
    </lineage>
</organism>
<dbReference type="InterPro" id="IPR001841">
    <property type="entry name" value="Znf_RING"/>
</dbReference>
<dbReference type="PROSITE" id="PS51667">
    <property type="entry name" value="WRC"/>
    <property type="match status" value="1"/>
</dbReference>
<dbReference type="Proteomes" id="UP001161247">
    <property type="component" value="Chromosome 1"/>
</dbReference>
<dbReference type="Pfam" id="PF08879">
    <property type="entry name" value="WRC"/>
    <property type="match status" value="1"/>
</dbReference>
<evidence type="ECO:0000256" key="3">
    <source>
        <dbReference type="ARBA" id="ARBA00022723"/>
    </source>
</evidence>
<evidence type="ECO:0000256" key="5">
    <source>
        <dbReference type="ARBA" id="ARBA00023163"/>
    </source>
</evidence>
<comment type="caution">
    <text evidence="8">Lacks conserved residue(s) required for the propagation of feature annotation.</text>
</comment>
<dbReference type="GO" id="GO:0008270">
    <property type="term" value="F:zinc ion binding"/>
    <property type="evidence" value="ECO:0007669"/>
    <property type="project" value="UniProtKB-KW"/>
</dbReference>
<evidence type="ECO:0000259" key="11">
    <source>
        <dbReference type="PROSITE" id="PS51184"/>
    </source>
</evidence>
<dbReference type="AlphaFoldDB" id="A0AAV1BYN4"/>
<feature type="compositionally biased region" description="Polar residues" evidence="9">
    <location>
        <begin position="747"/>
        <end position="756"/>
    </location>
</feature>
<dbReference type="GO" id="GO:0000118">
    <property type="term" value="C:histone deacetylase complex"/>
    <property type="evidence" value="ECO:0007669"/>
    <property type="project" value="TreeGrafter"/>
</dbReference>
<dbReference type="InterPro" id="IPR018866">
    <property type="entry name" value="Znf-4CXXC_R1"/>
</dbReference>
<dbReference type="GO" id="GO:0003712">
    <property type="term" value="F:transcription coregulator activity"/>
    <property type="evidence" value="ECO:0007669"/>
    <property type="project" value="TreeGrafter"/>
</dbReference>
<dbReference type="GO" id="GO:0032454">
    <property type="term" value="F:histone H3K9 demethylase activity"/>
    <property type="evidence" value="ECO:0007669"/>
    <property type="project" value="InterPro"/>
</dbReference>
<evidence type="ECO:0000259" key="12">
    <source>
        <dbReference type="PROSITE" id="PS51667"/>
    </source>
</evidence>
<keyword evidence="7" id="KW-0863">Zinc-finger</keyword>
<reference evidence="13" key="1">
    <citation type="submission" date="2023-03" db="EMBL/GenBank/DDBJ databases">
        <authorList>
            <person name="Julca I."/>
        </authorList>
    </citation>
    <scope>NUCLEOTIDE SEQUENCE</scope>
</reference>
<feature type="domain" description="WRC" evidence="12">
    <location>
        <begin position="8"/>
        <end position="54"/>
    </location>
</feature>
<dbReference type="SMART" id="SM00558">
    <property type="entry name" value="JmjC"/>
    <property type="match status" value="1"/>
</dbReference>
<dbReference type="PANTHER" id="PTHR12549">
    <property type="entry name" value="JMJC DOMAIN-CONTAINING HISTONE DEMETHYLATION PROTEIN"/>
    <property type="match status" value="1"/>
</dbReference>
<dbReference type="InterPro" id="IPR003347">
    <property type="entry name" value="JmjC_dom"/>
</dbReference>